<organism evidence="1">
    <name type="scientific">Panstrongylus lignarius</name>
    <dbReference type="NCBI Taxonomy" id="156445"/>
    <lineage>
        <taxon>Eukaryota</taxon>
        <taxon>Metazoa</taxon>
        <taxon>Ecdysozoa</taxon>
        <taxon>Arthropoda</taxon>
        <taxon>Hexapoda</taxon>
        <taxon>Insecta</taxon>
        <taxon>Pterygota</taxon>
        <taxon>Neoptera</taxon>
        <taxon>Paraneoptera</taxon>
        <taxon>Hemiptera</taxon>
        <taxon>Heteroptera</taxon>
        <taxon>Panheteroptera</taxon>
        <taxon>Cimicomorpha</taxon>
        <taxon>Reduviidae</taxon>
        <taxon>Triatominae</taxon>
        <taxon>Panstrongylus</taxon>
    </lineage>
</organism>
<sequence length="92" mass="10468">MLQFRVALFVGQKPVVSTLTLKSTPHRLAPLVVICSLNSSIIVFETVMSLNMPSSLDVNWHPHSVFNFEIIFFSLSSETDLFNNNLLARWFL</sequence>
<evidence type="ECO:0000313" key="1">
    <source>
        <dbReference type="EMBL" id="JAW15117.1"/>
    </source>
</evidence>
<proteinExistence type="predicted"/>
<name>A0A224XRJ0_9HEMI</name>
<reference evidence="1" key="1">
    <citation type="journal article" date="2018" name="PLoS Negl. Trop. Dis.">
        <title>An insight into the salivary gland and fat body transcriptome of Panstrongylus lignarius (Hemiptera: Heteroptera), the main vector of Chagas disease in Peru.</title>
        <authorList>
            <person name="Nevoa J.C."/>
            <person name="Mendes M.T."/>
            <person name="da Silva M.V."/>
            <person name="Soares S.C."/>
            <person name="Oliveira C.J.F."/>
            <person name="Ribeiro J.M.C."/>
        </authorList>
    </citation>
    <scope>NUCLEOTIDE SEQUENCE</scope>
</reference>
<protein>
    <submittedName>
        <fullName evidence="1">Putative secreted protein</fullName>
    </submittedName>
</protein>
<accession>A0A224XRJ0</accession>
<dbReference type="EMBL" id="GFTR01001309">
    <property type="protein sequence ID" value="JAW15117.1"/>
    <property type="molecule type" value="Transcribed_RNA"/>
</dbReference>
<dbReference type="AlphaFoldDB" id="A0A224XRJ0"/>